<accession>A0ABS7DGS7</accession>
<dbReference type="EMBL" id="JAGFNY010000013">
    <property type="protein sequence ID" value="MBW7570284.1"/>
    <property type="molecule type" value="Genomic_DNA"/>
</dbReference>
<reference evidence="1 2" key="1">
    <citation type="submission" date="2021-03" db="EMBL/GenBank/DDBJ databases">
        <title>Succinivibrio sp. nov. isolated from feces of cow.</title>
        <authorList>
            <person name="Choi J.-Y."/>
        </authorList>
    </citation>
    <scope>NUCLEOTIDE SEQUENCE [LARGE SCALE GENOMIC DNA]</scope>
    <source>
        <strain evidence="1 2">AGMB01872</strain>
    </source>
</reference>
<evidence type="ECO:0000313" key="2">
    <source>
        <dbReference type="Proteomes" id="UP000731465"/>
    </source>
</evidence>
<protein>
    <submittedName>
        <fullName evidence="1">Uncharacterized protein</fullName>
    </submittedName>
</protein>
<sequence length="90" mass="10362">MMFPFLGEEGLDILTSEVKKIDGIEQVRVYAESPDTTTGKFKKLEMFLPKENVTLLEGYTDEEFANIKNIIVDCKDVIWDMARYYSEGGR</sequence>
<dbReference type="Proteomes" id="UP000731465">
    <property type="component" value="Unassembled WGS sequence"/>
</dbReference>
<name>A0ABS7DGS7_9GAMM</name>
<dbReference type="RefSeq" id="WP_219937505.1">
    <property type="nucleotide sequence ID" value="NZ_JAGFNY010000013.1"/>
</dbReference>
<comment type="caution">
    <text evidence="1">The sequence shown here is derived from an EMBL/GenBank/DDBJ whole genome shotgun (WGS) entry which is preliminary data.</text>
</comment>
<proteinExistence type="predicted"/>
<organism evidence="1 2">
    <name type="scientific">Succinivibrio faecicola</name>
    <dbReference type="NCBI Taxonomy" id="2820300"/>
    <lineage>
        <taxon>Bacteria</taxon>
        <taxon>Pseudomonadati</taxon>
        <taxon>Pseudomonadota</taxon>
        <taxon>Gammaproteobacteria</taxon>
        <taxon>Aeromonadales</taxon>
        <taxon>Succinivibrionaceae</taxon>
        <taxon>Succinivibrio</taxon>
    </lineage>
</organism>
<evidence type="ECO:0000313" key="1">
    <source>
        <dbReference type="EMBL" id="MBW7570284.1"/>
    </source>
</evidence>
<gene>
    <name evidence="1" type="ORF">J5V48_05175</name>
</gene>
<keyword evidence="2" id="KW-1185">Reference proteome</keyword>